<dbReference type="AlphaFoldDB" id="A0A0M0LS88"/>
<keyword evidence="3" id="KW-1185">Reference proteome</keyword>
<protein>
    <submittedName>
        <fullName evidence="2">Uncharacterized protein</fullName>
    </submittedName>
</protein>
<evidence type="ECO:0000256" key="1">
    <source>
        <dbReference type="SAM" id="MobiDB-lite"/>
    </source>
</evidence>
<dbReference type="Proteomes" id="UP000037460">
    <property type="component" value="Unassembled WGS sequence"/>
</dbReference>
<gene>
    <name evidence="2" type="ORF">Ctob_016566</name>
</gene>
<feature type="region of interest" description="Disordered" evidence="1">
    <location>
        <begin position="1"/>
        <end position="54"/>
    </location>
</feature>
<organism evidence="2 3">
    <name type="scientific">Chrysochromulina tobinii</name>
    <dbReference type="NCBI Taxonomy" id="1460289"/>
    <lineage>
        <taxon>Eukaryota</taxon>
        <taxon>Haptista</taxon>
        <taxon>Haptophyta</taxon>
        <taxon>Prymnesiophyceae</taxon>
        <taxon>Prymnesiales</taxon>
        <taxon>Chrysochromulinaceae</taxon>
        <taxon>Chrysochromulina</taxon>
    </lineage>
</organism>
<evidence type="ECO:0000313" key="2">
    <source>
        <dbReference type="EMBL" id="KOO53910.1"/>
    </source>
</evidence>
<feature type="compositionally biased region" description="Polar residues" evidence="1">
    <location>
        <begin position="41"/>
        <end position="54"/>
    </location>
</feature>
<proteinExistence type="predicted"/>
<comment type="caution">
    <text evidence="2">The sequence shown here is derived from an EMBL/GenBank/DDBJ whole genome shotgun (WGS) entry which is preliminary data.</text>
</comment>
<feature type="compositionally biased region" description="Low complexity" evidence="1">
    <location>
        <begin position="11"/>
        <end position="24"/>
    </location>
</feature>
<accession>A0A0M0LS88</accession>
<evidence type="ECO:0000313" key="3">
    <source>
        <dbReference type="Proteomes" id="UP000037460"/>
    </source>
</evidence>
<feature type="non-terminal residue" evidence="2">
    <location>
        <position position="54"/>
    </location>
</feature>
<sequence>MAPSARSATARTCCPPRSSTSTSTQPMRRSCGRASPRLRAASTTQPSIARCTTN</sequence>
<name>A0A0M0LS88_9EUKA</name>
<feature type="compositionally biased region" description="Polar residues" evidence="1">
    <location>
        <begin position="1"/>
        <end position="10"/>
    </location>
</feature>
<reference evidence="3" key="1">
    <citation type="journal article" date="2015" name="PLoS Genet.">
        <title>Genome Sequence and Transcriptome Analyses of Chrysochromulina tobin: Metabolic Tools for Enhanced Algal Fitness in the Prominent Order Prymnesiales (Haptophyceae).</title>
        <authorList>
            <person name="Hovde B.T."/>
            <person name="Deodato C.R."/>
            <person name="Hunsperger H.M."/>
            <person name="Ryken S.A."/>
            <person name="Yost W."/>
            <person name="Jha R.K."/>
            <person name="Patterson J."/>
            <person name="Monnat R.J. Jr."/>
            <person name="Barlow S.B."/>
            <person name="Starkenburg S.R."/>
            <person name="Cattolico R.A."/>
        </authorList>
    </citation>
    <scope>NUCLEOTIDE SEQUENCE</scope>
    <source>
        <strain evidence="3">CCMP291</strain>
    </source>
</reference>
<dbReference type="EMBL" id="JWZX01000004">
    <property type="protein sequence ID" value="KOO53910.1"/>
    <property type="molecule type" value="Genomic_DNA"/>
</dbReference>